<accession>A0A6G0VGL0</accession>
<sequence length="113" mass="13169">MAREMKIPPRTMSRIIKEDLGLGVYRRSTGQRLTDALRKIRTTRAKKLLKRVYAHSSREATEKMQRVERGHHQASVMVWWGVPYEGVTQLHFCEQGVKTRAVNYQNDILENSS</sequence>
<dbReference type="OrthoDB" id="6766065at2759"/>
<dbReference type="GO" id="GO:0003676">
    <property type="term" value="F:nucleic acid binding"/>
    <property type="evidence" value="ECO:0007669"/>
    <property type="project" value="InterPro"/>
</dbReference>
<evidence type="ECO:0000313" key="1">
    <source>
        <dbReference type="EMBL" id="KAF0682216.1"/>
    </source>
</evidence>
<feature type="non-terminal residue" evidence="1">
    <location>
        <position position="113"/>
    </location>
</feature>
<dbReference type="InterPro" id="IPR036397">
    <property type="entry name" value="RNaseH_sf"/>
</dbReference>
<comment type="caution">
    <text evidence="1">The sequence shown here is derived from an EMBL/GenBank/DDBJ whole genome shotgun (WGS) entry which is preliminary data.</text>
</comment>
<dbReference type="PANTHER" id="PTHR46068:SF1">
    <property type="entry name" value="TRANSPOSASE IS30-LIKE HTH DOMAIN-CONTAINING PROTEIN"/>
    <property type="match status" value="1"/>
</dbReference>
<protein>
    <submittedName>
        <fullName evidence="1">Cytoplasmic tRNA 2-thiolation protein 2 isoform X2</fullName>
    </submittedName>
</protein>
<gene>
    <name evidence="1" type="ORF">FWK35_00032638</name>
</gene>
<proteinExistence type="predicted"/>
<keyword evidence="2" id="KW-1185">Reference proteome</keyword>
<evidence type="ECO:0000313" key="2">
    <source>
        <dbReference type="Proteomes" id="UP000478052"/>
    </source>
</evidence>
<dbReference type="EMBL" id="VUJU01017662">
    <property type="protein sequence ID" value="KAF0682216.1"/>
    <property type="molecule type" value="Genomic_DNA"/>
</dbReference>
<dbReference type="Proteomes" id="UP000478052">
    <property type="component" value="Unassembled WGS sequence"/>
</dbReference>
<dbReference type="PANTHER" id="PTHR46068">
    <property type="entry name" value="PROTEIN CBG27172"/>
    <property type="match status" value="1"/>
</dbReference>
<dbReference type="Gene3D" id="3.30.420.10">
    <property type="entry name" value="Ribonuclease H-like superfamily/Ribonuclease H"/>
    <property type="match status" value="1"/>
</dbReference>
<dbReference type="AlphaFoldDB" id="A0A6G0VGL0"/>
<name>A0A6G0VGL0_APHCR</name>
<organism evidence="1 2">
    <name type="scientific">Aphis craccivora</name>
    <name type="common">Cowpea aphid</name>
    <dbReference type="NCBI Taxonomy" id="307492"/>
    <lineage>
        <taxon>Eukaryota</taxon>
        <taxon>Metazoa</taxon>
        <taxon>Ecdysozoa</taxon>
        <taxon>Arthropoda</taxon>
        <taxon>Hexapoda</taxon>
        <taxon>Insecta</taxon>
        <taxon>Pterygota</taxon>
        <taxon>Neoptera</taxon>
        <taxon>Paraneoptera</taxon>
        <taxon>Hemiptera</taxon>
        <taxon>Sternorrhyncha</taxon>
        <taxon>Aphidomorpha</taxon>
        <taxon>Aphidoidea</taxon>
        <taxon>Aphididae</taxon>
        <taxon>Aphidini</taxon>
        <taxon>Aphis</taxon>
        <taxon>Aphis</taxon>
    </lineage>
</organism>
<reference evidence="1 2" key="1">
    <citation type="submission" date="2019-08" db="EMBL/GenBank/DDBJ databases">
        <title>Whole genome of Aphis craccivora.</title>
        <authorList>
            <person name="Voronova N.V."/>
            <person name="Shulinski R.S."/>
            <person name="Bandarenka Y.V."/>
            <person name="Zhorov D.G."/>
            <person name="Warner D."/>
        </authorList>
    </citation>
    <scope>NUCLEOTIDE SEQUENCE [LARGE SCALE GENOMIC DNA]</scope>
    <source>
        <strain evidence="1">180601</strain>
        <tissue evidence="1">Whole Body</tissue>
    </source>
</reference>